<evidence type="ECO:0000259" key="7">
    <source>
        <dbReference type="SMART" id="SM00849"/>
    </source>
</evidence>
<dbReference type="Pfam" id="PF17778">
    <property type="entry name" value="WHD_BLACT"/>
    <property type="match status" value="1"/>
</dbReference>
<dbReference type="GO" id="GO:0016787">
    <property type="term" value="F:hydrolase activity"/>
    <property type="evidence" value="ECO:0007669"/>
    <property type="project" value="UniProtKB-KW"/>
</dbReference>
<accession>A0A6A5KB21</accession>
<evidence type="ECO:0000256" key="6">
    <source>
        <dbReference type="ARBA" id="ARBA00050605"/>
    </source>
</evidence>
<name>A0A6A5KB21_9PLEO</name>
<evidence type="ECO:0000256" key="1">
    <source>
        <dbReference type="ARBA" id="ARBA00001947"/>
    </source>
</evidence>
<dbReference type="InterPro" id="IPR047921">
    <property type="entry name" value="LACTB2-like_MBL-fold"/>
</dbReference>
<evidence type="ECO:0000256" key="5">
    <source>
        <dbReference type="ARBA" id="ARBA00022833"/>
    </source>
</evidence>
<dbReference type="InterPro" id="IPR001279">
    <property type="entry name" value="Metallo-B-lactamas"/>
</dbReference>
<reference evidence="8" key="1">
    <citation type="submission" date="2020-01" db="EMBL/GenBank/DDBJ databases">
        <authorList>
            <consortium name="DOE Joint Genome Institute"/>
            <person name="Haridas S."/>
            <person name="Albert R."/>
            <person name="Binder M."/>
            <person name="Bloem J."/>
            <person name="Labutti K."/>
            <person name="Salamov A."/>
            <person name="Andreopoulos B."/>
            <person name="Baker S.E."/>
            <person name="Barry K."/>
            <person name="Bills G."/>
            <person name="Bluhm B.H."/>
            <person name="Cannon C."/>
            <person name="Castanera R."/>
            <person name="Culley D.E."/>
            <person name="Daum C."/>
            <person name="Ezra D."/>
            <person name="Gonzalez J.B."/>
            <person name="Henrissat B."/>
            <person name="Kuo A."/>
            <person name="Liang C."/>
            <person name="Lipzen A."/>
            <person name="Lutzoni F."/>
            <person name="Magnuson J."/>
            <person name="Mondo S."/>
            <person name="Nolan M."/>
            <person name="Ohm R."/>
            <person name="Pangilinan J."/>
            <person name="Park H.-J."/>
            <person name="Ramirez L."/>
            <person name="Alfaro M."/>
            <person name="Sun H."/>
            <person name="Tritt A."/>
            <person name="Yoshinaga Y."/>
            <person name="Zwiers L.-H."/>
            <person name="Turgeon B.G."/>
            <person name="Goodwin S.B."/>
            <person name="Spatafora J.W."/>
            <person name="Crous P.W."/>
            <person name="Grigoriev I.V."/>
        </authorList>
    </citation>
    <scope>NUCLEOTIDE SEQUENCE</scope>
    <source>
        <strain evidence="8">P77</strain>
    </source>
</reference>
<gene>
    <name evidence="8" type="ORF">BDW02DRAFT_572896</name>
</gene>
<dbReference type="GO" id="GO:0044550">
    <property type="term" value="P:secondary metabolite biosynthetic process"/>
    <property type="evidence" value="ECO:0007669"/>
    <property type="project" value="UniProtKB-ARBA"/>
</dbReference>
<dbReference type="PANTHER" id="PTHR23131">
    <property type="entry name" value="ENDORIBONUCLEASE LACTB2"/>
    <property type="match status" value="1"/>
</dbReference>
<dbReference type="SMART" id="SM00849">
    <property type="entry name" value="Lactamase_B"/>
    <property type="match status" value="1"/>
</dbReference>
<organism evidence="8 9">
    <name type="scientific">Decorospora gaudefroyi</name>
    <dbReference type="NCBI Taxonomy" id="184978"/>
    <lineage>
        <taxon>Eukaryota</taxon>
        <taxon>Fungi</taxon>
        <taxon>Dikarya</taxon>
        <taxon>Ascomycota</taxon>
        <taxon>Pezizomycotina</taxon>
        <taxon>Dothideomycetes</taxon>
        <taxon>Pleosporomycetidae</taxon>
        <taxon>Pleosporales</taxon>
        <taxon>Pleosporineae</taxon>
        <taxon>Pleosporaceae</taxon>
        <taxon>Decorospora</taxon>
    </lineage>
</organism>
<dbReference type="FunFam" id="3.60.15.10:FF:000041">
    <property type="entry name" value="Metallo-beta-lactamase domain protein"/>
    <property type="match status" value="1"/>
</dbReference>
<protein>
    <submittedName>
        <fullName evidence="8">Metallo-hydrolase/oxidoreductase</fullName>
    </submittedName>
</protein>
<dbReference type="SUPFAM" id="SSF56281">
    <property type="entry name" value="Metallo-hydrolase/oxidoreductase"/>
    <property type="match status" value="1"/>
</dbReference>
<dbReference type="Pfam" id="PF00753">
    <property type="entry name" value="Lactamase_B"/>
    <property type="match status" value="1"/>
</dbReference>
<sequence>MSPRLPCLLATFTTRRLYSTMAEPLKSLPEVEKLSDRVIRVLGGNPSKFTLQGTNTYIVGRGTKRILIDTGEGKPQWISTLKSVLRKENITIDKVLLSHWHGDHIQGVPDLLAHAPNTQVYKNDPHDDWLPISDGQKFETEGATLRAFYCPGHTTDHMAFMLEEEDAMFTADNVLGQGTAVFEDLAAYMKSLDSMATQFHGRAYPGHGPVIEDGPARILEYVQHRRQREKQVLDVLGLDKEGGLRPMDIVKVIYKGYPESLHSPAEKGVLQILDKLEQEGRVRGGDGERWEMSGKSSL</sequence>
<dbReference type="InterPro" id="IPR050662">
    <property type="entry name" value="Sec-metab_biosynth-thioest"/>
</dbReference>
<dbReference type="Gene3D" id="1.10.10.10">
    <property type="entry name" value="Winged helix-like DNA-binding domain superfamily/Winged helix DNA-binding domain"/>
    <property type="match status" value="1"/>
</dbReference>
<dbReference type="InterPro" id="IPR036388">
    <property type="entry name" value="WH-like_DNA-bd_sf"/>
</dbReference>
<keyword evidence="5" id="KW-0862">Zinc</keyword>
<comment type="cofactor">
    <cofactor evidence="1">
        <name>Zn(2+)</name>
        <dbReference type="ChEBI" id="CHEBI:29105"/>
    </cofactor>
</comment>
<dbReference type="AlphaFoldDB" id="A0A6A5KB21"/>
<feature type="domain" description="Metallo-beta-lactamase" evidence="7">
    <location>
        <begin position="53"/>
        <end position="207"/>
    </location>
</feature>
<dbReference type="EMBL" id="ML975392">
    <property type="protein sequence ID" value="KAF1830543.1"/>
    <property type="molecule type" value="Genomic_DNA"/>
</dbReference>
<evidence type="ECO:0000256" key="2">
    <source>
        <dbReference type="ARBA" id="ARBA00006759"/>
    </source>
</evidence>
<dbReference type="InterPro" id="IPR041516">
    <property type="entry name" value="LACTB2_WH"/>
</dbReference>
<dbReference type="PANTHER" id="PTHR23131:SF0">
    <property type="entry name" value="ENDORIBONUCLEASE LACTB2"/>
    <property type="match status" value="1"/>
</dbReference>
<keyword evidence="9" id="KW-1185">Reference proteome</keyword>
<dbReference type="OrthoDB" id="17458at2759"/>
<dbReference type="Proteomes" id="UP000800040">
    <property type="component" value="Unassembled WGS sequence"/>
</dbReference>
<evidence type="ECO:0000313" key="8">
    <source>
        <dbReference type="EMBL" id="KAF1830543.1"/>
    </source>
</evidence>
<keyword evidence="3" id="KW-0479">Metal-binding</keyword>
<dbReference type="GO" id="GO:0046872">
    <property type="term" value="F:metal ion binding"/>
    <property type="evidence" value="ECO:0007669"/>
    <property type="project" value="UniProtKB-KW"/>
</dbReference>
<dbReference type="CDD" id="cd07722">
    <property type="entry name" value="LACTB2-like_MBL-fold"/>
    <property type="match status" value="1"/>
</dbReference>
<evidence type="ECO:0000256" key="3">
    <source>
        <dbReference type="ARBA" id="ARBA00022723"/>
    </source>
</evidence>
<dbReference type="Gene3D" id="3.60.15.10">
    <property type="entry name" value="Ribonuclease Z/Hydroxyacylglutathione hydrolase-like"/>
    <property type="match status" value="1"/>
</dbReference>
<dbReference type="InterPro" id="IPR036866">
    <property type="entry name" value="RibonucZ/Hydroxyglut_hydro"/>
</dbReference>
<evidence type="ECO:0000313" key="9">
    <source>
        <dbReference type="Proteomes" id="UP000800040"/>
    </source>
</evidence>
<comment type="similarity">
    <text evidence="2">Belongs to the metallo-beta-lactamase superfamily. Glyoxalase II family.</text>
</comment>
<proteinExistence type="inferred from homology"/>
<keyword evidence="4 8" id="KW-0378">Hydrolase</keyword>
<comment type="catalytic activity">
    <reaction evidence="6">
        <text>(3R)-atrochrysone 2-carbonyl-[ACP] + H2O = (3R)-atrochrysone 2-carboxylate + holo-[ACP] + H(+)</text>
        <dbReference type="Rhea" id="RHEA:64236"/>
        <dbReference type="Rhea" id="RHEA-COMP:9685"/>
        <dbReference type="Rhea" id="RHEA-COMP:20479"/>
        <dbReference type="ChEBI" id="CHEBI:15377"/>
        <dbReference type="ChEBI" id="CHEBI:15378"/>
        <dbReference type="ChEBI" id="CHEBI:64479"/>
        <dbReference type="ChEBI" id="CHEBI:234107"/>
        <dbReference type="ChEBI" id="CHEBI:234110"/>
    </reaction>
    <physiologicalReaction direction="left-to-right" evidence="6">
        <dbReference type="Rhea" id="RHEA:64237"/>
    </physiologicalReaction>
</comment>
<evidence type="ECO:0000256" key="4">
    <source>
        <dbReference type="ARBA" id="ARBA00022801"/>
    </source>
</evidence>